<dbReference type="EMBL" id="JASPKZ010008235">
    <property type="protein sequence ID" value="KAJ9580627.1"/>
    <property type="molecule type" value="Genomic_DNA"/>
</dbReference>
<organism evidence="1 2">
    <name type="scientific">Diploptera punctata</name>
    <name type="common">Pacific beetle cockroach</name>
    <dbReference type="NCBI Taxonomy" id="6984"/>
    <lineage>
        <taxon>Eukaryota</taxon>
        <taxon>Metazoa</taxon>
        <taxon>Ecdysozoa</taxon>
        <taxon>Arthropoda</taxon>
        <taxon>Hexapoda</taxon>
        <taxon>Insecta</taxon>
        <taxon>Pterygota</taxon>
        <taxon>Neoptera</taxon>
        <taxon>Polyneoptera</taxon>
        <taxon>Dictyoptera</taxon>
        <taxon>Blattodea</taxon>
        <taxon>Blaberoidea</taxon>
        <taxon>Blaberidae</taxon>
        <taxon>Diplopterinae</taxon>
        <taxon>Diploptera</taxon>
    </lineage>
</organism>
<protein>
    <submittedName>
        <fullName evidence="1">Uncharacterized protein</fullName>
    </submittedName>
</protein>
<evidence type="ECO:0000313" key="1">
    <source>
        <dbReference type="EMBL" id="KAJ9580627.1"/>
    </source>
</evidence>
<reference evidence="1" key="2">
    <citation type="submission" date="2023-05" db="EMBL/GenBank/DDBJ databases">
        <authorList>
            <person name="Fouks B."/>
        </authorList>
    </citation>
    <scope>NUCLEOTIDE SEQUENCE</scope>
    <source>
        <strain evidence="1">Stay&amp;Tobe</strain>
        <tissue evidence="1">Testes</tissue>
    </source>
</reference>
<proteinExistence type="predicted"/>
<reference evidence="1" key="1">
    <citation type="journal article" date="2023" name="IScience">
        <title>Live-bearing cockroach genome reveals convergent evolutionary mechanisms linked to viviparity in insects and beyond.</title>
        <authorList>
            <person name="Fouks B."/>
            <person name="Harrison M.C."/>
            <person name="Mikhailova A.A."/>
            <person name="Marchal E."/>
            <person name="English S."/>
            <person name="Carruthers M."/>
            <person name="Jennings E.C."/>
            <person name="Chiamaka E.L."/>
            <person name="Frigard R.A."/>
            <person name="Pippel M."/>
            <person name="Attardo G.M."/>
            <person name="Benoit J.B."/>
            <person name="Bornberg-Bauer E."/>
            <person name="Tobe S.S."/>
        </authorList>
    </citation>
    <scope>NUCLEOTIDE SEQUENCE</scope>
    <source>
        <strain evidence="1">Stay&amp;Tobe</strain>
    </source>
</reference>
<dbReference type="AlphaFoldDB" id="A0AAD7ZHW5"/>
<evidence type="ECO:0000313" key="2">
    <source>
        <dbReference type="Proteomes" id="UP001233999"/>
    </source>
</evidence>
<name>A0AAD7ZHW5_DIPPU</name>
<sequence>VEFVLLPWKQMLFSRSVTGSKRSIVYFRRIRFYVLYFVFYVHCETENLSTTAGHVTIIMAISYVSSASR</sequence>
<accession>A0AAD7ZHW5</accession>
<feature type="non-terminal residue" evidence="1">
    <location>
        <position position="1"/>
    </location>
</feature>
<dbReference type="Proteomes" id="UP001233999">
    <property type="component" value="Unassembled WGS sequence"/>
</dbReference>
<keyword evidence="2" id="KW-1185">Reference proteome</keyword>
<gene>
    <name evidence="1" type="ORF">L9F63_024194</name>
</gene>
<feature type="non-terminal residue" evidence="1">
    <location>
        <position position="69"/>
    </location>
</feature>
<comment type="caution">
    <text evidence="1">The sequence shown here is derived from an EMBL/GenBank/DDBJ whole genome shotgun (WGS) entry which is preliminary data.</text>
</comment>